<dbReference type="Proteomes" id="UP000234748">
    <property type="component" value="Unassembled WGS sequence"/>
</dbReference>
<dbReference type="InterPro" id="IPR013549">
    <property type="entry name" value="DUF1731"/>
</dbReference>
<proteinExistence type="predicted"/>
<dbReference type="Gene3D" id="3.40.50.720">
    <property type="entry name" value="NAD(P)-binding Rossmann-like Domain"/>
    <property type="match status" value="1"/>
</dbReference>
<dbReference type="EMBL" id="PGUY01000074">
    <property type="protein sequence ID" value="PLT27877.1"/>
    <property type="molecule type" value="Genomic_DNA"/>
</dbReference>
<name>A0A2N5M0H7_9BACI</name>
<keyword evidence="3" id="KW-1185">Reference proteome</keyword>
<organism evidence="2 3">
    <name type="scientific">Peribacillus deserti</name>
    <dbReference type="NCBI Taxonomy" id="673318"/>
    <lineage>
        <taxon>Bacteria</taxon>
        <taxon>Bacillati</taxon>
        <taxon>Bacillota</taxon>
        <taxon>Bacilli</taxon>
        <taxon>Bacillales</taxon>
        <taxon>Bacillaceae</taxon>
        <taxon>Peribacillus</taxon>
    </lineage>
</organism>
<protein>
    <recommendedName>
        <fullName evidence="1">DUF1731 domain-containing protein</fullName>
    </recommendedName>
</protein>
<gene>
    <name evidence="2" type="ORF">CUU66_21590</name>
</gene>
<comment type="caution">
    <text evidence="2">The sequence shown here is derived from an EMBL/GenBank/DDBJ whole genome shotgun (WGS) entry which is preliminary data.</text>
</comment>
<dbReference type="Pfam" id="PF08338">
    <property type="entry name" value="DUF1731"/>
    <property type="match status" value="1"/>
</dbReference>
<dbReference type="AlphaFoldDB" id="A0A2N5M0H7"/>
<reference evidence="2 3" key="1">
    <citation type="submission" date="2017-11" db="EMBL/GenBank/DDBJ databases">
        <title>Comparitive Functional Genomics of Dry Heat Resistant strains isolated from the Viking Spacecraft.</title>
        <authorList>
            <person name="Seuylemezian A."/>
            <person name="Cooper K."/>
            <person name="Vaishampayan P."/>
        </authorList>
    </citation>
    <scope>NUCLEOTIDE SEQUENCE [LARGE SCALE GENOMIC DNA]</scope>
    <source>
        <strain evidence="2 3">V1-29</strain>
    </source>
</reference>
<sequence length="105" mass="12070">MEWRLDLFQIVLFLKKEQHLSGIFNCSAPNPVNNQELMQQLRKVMNRKIGLPSPKLLLEPGAVMIGTETVLVLKSRGVLPERLEQEGYTFKFQTLESALNDILFK</sequence>
<dbReference type="PANTHER" id="PTHR11092">
    <property type="entry name" value="SUGAR NUCLEOTIDE EPIMERASE RELATED"/>
    <property type="match status" value="1"/>
</dbReference>
<dbReference type="OrthoDB" id="9801773at2"/>
<feature type="domain" description="DUF1731" evidence="1">
    <location>
        <begin position="63"/>
        <end position="102"/>
    </location>
</feature>
<evidence type="ECO:0000259" key="1">
    <source>
        <dbReference type="Pfam" id="PF08338"/>
    </source>
</evidence>
<evidence type="ECO:0000313" key="3">
    <source>
        <dbReference type="Proteomes" id="UP000234748"/>
    </source>
</evidence>
<dbReference type="PANTHER" id="PTHR11092:SF0">
    <property type="entry name" value="EPIMERASE FAMILY PROTEIN SDR39U1"/>
    <property type="match status" value="1"/>
</dbReference>
<accession>A0A2N5M0H7</accession>
<evidence type="ECO:0000313" key="2">
    <source>
        <dbReference type="EMBL" id="PLT27877.1"/>
    </source>
</evidence>